<evidence type="ECO:0000313" key="3">
    <source>
        <dbReference type="Proteomes" id="UP001293254"/>
    </source>
</evidence>
<feature type="domain" description="DUF4283" evidence="1">
    <location>
        <begin position="32"/>
        <end position="109"/>
    </location>
</feature>
<reference evidence="2" key="1">
    <citation type="submission" date="2020-06" db="EMBL/GenBank/DDBJ databases">
        <authorList>
            <person name="Li T."/>
            <person name="Hu X."/>
            <person name="Zhang T."/>
            <person name="Song X."/>
            <person name="Zhang H."/>
            <person name="Dai N."/>
            <person name="Sheng W."/>
            <person name="Hou X."/>
            <person name="Wei L."/>
        </authorList>
    </citation>
    <scope>NUCLEOTIDE SEQUENCE</scope>
    <source>
        <strain evidence="2">3651</strain>
        <tissue evidence="2">Leaf</tissue>
    </source>
</reference>
<proteinExistence type="predicted"/>
<comment type="caution">
    <text evidence="2">The sequence shown here is derived from an EMBL/GenBank/DDBJ whole genome shotgun (WGS) entry which is preliminary data.</text>
</comment>
<dbReference type="Pfam" id="PF14111">
    <property type="entry name" value="DUF4283"/>
    <property type="match status" value="1"/>
</dbReference>
<dbReference type="Proteomes" id="UP001293254">
    <property type="component" value="Unassembled WGS sequence"/>
</dbReference>
<dbReference type="AlphaFoldDB" id="A0AAE1XKN1"/>
<protein>
    <recommendedName>
        <fullName evidence="1">DUF4283 domain-containing protein</fullName>
    </recommendedName>
</protein>
<dbReference type="PANTHER" id="PTHR31286:SF153">
    <property type="entry name" value="DUF4283 DOMAIN PROTEIN"/>
    <property type="match status" value="1"/>
</dbReference>
<dbReference type="InterPro" id="IPR040256">
    <property type="entry name" value="At4g02000-like"/>
</dbReference>
<dbReference type="InterPro" id="IPR025558">
    <property type="entry name" value="DUF4283"/>
</dbReference>
<gene>
    <name evidence="2" type="ORF">Salat_2729700</name>
</gene>
<dbReference type="EMBL" id="JACGWO010000012">
    <property type="protein sequence ID" value="KAK4413172.1"/>
    <property type="molecule type" value="Genomic_DNA"/>
</dbReference>
<reference evidence="2" key="2">
    <citation type="journal article" date="2024" name="Plant">
        <title>Genomic evolution and insights into agronomic trait innovations of Sesamum species.</title>
        <authorList>
            <person name="Miao H."/>
            <person name="Wang L."/>
            <person name="Qu L."/>
            <person name="Liu H."/>
            <person name="Sun Y."/>
            <person name="Le M."/>
            <person name="Wang Q."/>
            <person name="Wei S."/>
            <person name="Zheng Y."/>
            <person name="Lin W."/>
            <person name="Duan Y."/>
            <person name="Cao H."/>
            <person name="Xiong S."/>
            <person name="Wang X."/>
            <person name="Wei L."/>
            <person name="Li C."/>
            <person name="Ma Q."/>
            <person name="Ju M."/>
            <person name="Zhao R."/>
            <person name="Li G."/>
            <person name="Mu C."/>
            <person name="Tian Q."/>
            <person name="Mei H."/>
            <person name="Zhang T."/>
            <person name="Gao T."/>
            <person name="Zhang H."/>
        </authorList>
    </citation>
    <scope>NUCLEOTIDE SEQUENCE</scope>
    <source>
        <strain evidence="2">3651</strain>
    </source>
</reference>
<keyword evidence="3" id="KW-1185">Reference proteome</keyword>
<accession>A0AAE1XKN1</accession>
<organism evidence="2 3">
    <name type="scientific">Sesamum alatum</name>
    <dbReference type="NCBI Taxonomy" id="300844"/>
    <lineage>
        <taxon>Eukaryota</taxon>
        <taxon>Viridiplantae</taxon>
        <taxon>Streptophyta</taxon>
        <taxon>Embryophyta</taxon>
        <taxon>Tracheophyta</taxon>
        <taxon>Spermatophyta</taxon>
        <taxon>Magnoliopsida</taxon>
        <taxon>eudicotyledons</taxon>
        <taxon>Gunneridae</taxon>
        <taxon>Pentapetalae</taxon>
        <taxon>asterids</taxon>
        <taxon>lamiids</taxon>
        <taxon>Lamiales</taxon>
        <taxon>Pedaliaceae</taxon>
        <taxon>Sesamum</taxon>
    </lineage>
</organism>
<name>A0AAE1XKN1_9LAMI</name>
<evidence type="ECO:0000259" key="1">
    <source>
        <dbReference type="Pfam" id="PF14111"/>
    </source>
</evidence>
<dbReference type="PANTHER" id="PTHR31286">
    <property type="entry name" value="GLYCINE-RICH CELL WALL STRUCTURAL PROTEIN 1.8-LIKE"/>
    <property type="match status" value="1"/>
</dbReference>
<sequence>MGKVLSLMDEEVADFTIPQATWDRGSGGSHLTLVGSLISHRSVHFEAMKGSLVHLIQASRGVSFRKVSDSRFCLVFNHVEDLRRVLDMWPWIFDRNLIVFQQLSPKEDPLSLNLDWCPFFVHVHDIPYGLRTIDVIRCLGSSLDSWLDDSHIEQHGEVVVVRFSYKRLPNFCYLCGKVGTLVDFVTYTFRRTLLIYDAWLRAAGPLRRLGVALDALRPTYVQHFQLVTDSSIPVQLGARIFGEFGSKNKSAEALALPAGGIHVTSPLLREQLRDPLQQLCKDKAIICRQLLDEQSAADVSNFAGQIGHGYSSGQAQFEPLHCPHNWAGPDAGAAQACG</sequence>
<evidence type="ECO:0000313" key="2">
    <source>
        <dbReference type="EMBL" id="KAK4413172.1"/>
    </source>
</evidence>